<evidence type="ECO:0000313" key="5">
    <source>
        <dbReference type="EMBL" id="MDQ0286992.1"/>
    </source>
</evidence>
<dbReference type="Proteomes" id="UP001225644">
    <property type="component" value="Unassembled WGS sequence"/>
</dbReference>
<dbReference type="CDD" id="cd22341">
    <property type="entry name" value="NucS-like"/>
    <property type="match status" value="1"/>
</dbReference>
<dbReference type="Gene3D" id="3.40.1350.10">
    <property type="match status" value="1"/>
</dbReference>
<gene>
    <name evidence="5" type="ORF">J2Z49_002109</name>
</gene>
<keyword evidence="2" id="KW-0175">Coiled coil</keyword>
<evidence type="ECO:0000259" key="3">
    <source>
        <dbReference type="Pfam" id="PF01939"/>
    </source>
</evidence>
<dbReference type="Pfam" id="PF01939">
    <property type="entry name" value="NucS_C"/>
    <property type="match status" value="1"/>
</dbReference>
<accession>A0ABU0B2P5</accession>
<evidence type="ECO:0008006" key="7">
    <source>
        <dbReference type="Google" id="ProtNLM"/>
    </source>
</evidence>
<comment type="caution">
    <text evidence="5">The sequence shown here is derived from an EMBL/GenBank/DDBJ whole genome shotgun (WGS) entry which is preliminary data.</text>
</comment>
<evidence type="ECO:0000256" key="1">
    <source>
        <dbReference type="ARBA" id="ARBA00023125"/>
    </source>
</evidence>
<protein>
    <recommendedName>
        <fullName evidence="7">DUF91 domain-containing protein</fullName>
    </recommendedName>
</protein>
<dbReference type="InterPro" id="IPR011856">
    <property type="entry name" value="tRNA_endonuc-like_dom_sf"/>
</dbReference>
<name>A0ABU0B2P5_9FIRM</name>
<evidence type="ECO:0000313" key="6">
    <source>
        <dbReference type="Proteomes" id="UP001225644"/>
    </source>
</evidence>
<feature type="domain" description="Endonuclease NucS C-terminal" evidence="3">
    <location>
        <begin position="116"/>
        <end position="212"/>
    </location>
</feature>
<evidence type="ECO:0000256" key="2">
    <source>
        <dbReference type="SAM" id="Coils"/>
    </source>
</evidence>
<feature type="coiled-coil region" evidence="2">
    <location>
        <begin position="94"/>
        <end position="121"/>
    </location>
</feature>
<dbReference type="InterPro" id="IPR002793">
    <property type="entry name" value="Endonuclease_NucS"/>
</dbReference>
<proteinExistence type="predicted"/>
<dbReference type="InterPro" id="IPR048301">
    <property type="entry name" value="NucS_C"/>
</dbReference>
<dbReference type="RefSeq" id="WP_307402804.1">
    <property type="nucleotide sequence ID" value="NZ_JAUSUX010000017.1"/>
</dbReference>
<feature type="domain" description="DUF7669" evidence="4">
    <location>
        <begin position="6"/>
        <end position="78"/>
    </location>
</feature>
<keyword evidence="6" id="KW-1185">Reference proteome</keyword>
<sequence>MATCLEAVKDAVTKLGGTVTTRQVIDYIYEKYPDRPWKESTIQCHLIGLSANHPSSKHYPYLRKQPCLFYVGRGQYRLYNPETDGEWAVTEKGVVQVDEEIDEIEEEIDEAVISLEKDLEEYIVRNLEQIEEGLQLYSEDSISGRQYRTDVGRIDILAVDKEGGYLVIELKAGKASHSAAGQVLSYISWVRRNIAGSKNVRGIIIAEDFDRKLKYAVSEIPNISLKKYEVNFVFKDIS</sequence>
<dbReference type="InterPro" id="IPR056086">
    <property type="entry name" value="DUF7669"/>
</dbReference>
<keyword evidence="1" id="KW-0238">DNA-binding</keyword>
<evidence type="ECO:0000259" key="4">
    <source>
        <dbReference type="Pfam" id="PF24706"/>
    </source>
</evidence>
<organism evidence="5 6">
    <name type="scientific">Desulfofundulus luciae</name>
    <dbReference type="NCBI Taxonomy" id="74702"/>
    <lineage>
        <taxon>Bacteria</taxon>
        <taxon>Bacillati</taxon>
        <taxon>Bacillota</taxon>
        <taxon>Clostridia</taxon>
        <taxon>Eubacteriales</taxon>
        <taxon>Peptococcaceae</taxon>
        <taxon>Desulfofundulus</taxon>
    </lineage>
</organism>
<dbReference type="PANTHER" id="PTHR38814">
    <property type="entry name" value="ENDONUCLEASE NUCS"/>
    <property type="match status" value="1"/>
</dbReference>
<reference evidence="5 6" key="1">
    <citation type="submission" date="2023-07" db="EMBL/GenBank/DDBJ databases">
        <title>Genomic Encyclopedia of Type Strains, Phase IV (KMG-IV): sequencing the most valuable type-strain genomes for metagenomic binning, comparative biology and taxonomic classification.</title>
        <authorList>
            <person name="Goeker M."/>
        </authorList>
    </citation>
    <scope>NUCLEOTIDE SEQUENCE [LARGE SCALE GENOMIC DNA]</scope>
    <source>
        <strain evidence="5 6">DSM 12396</strain>
    </source>
</reference>
<dbReference type="PANTHER" id="PTHR38814:SF1">
    <property type="entry name" value="ENDONUCLEASE NUCS"/>
    <property type="match status" value="1"/>
</dbReference>
<dbReference type="Pfam" id="PF24706">
    <property type="entry name" value="DUF7669"/>
    <property type="match status" value="1"/>
</dbReference>
<dbReference type="EMBL" id="JAUSUX010000017">
    <property type="protein sequence ID" value="MDQ0286992.1"/>
    <property type="molecule type" value="Genomic_DNA"/>
</dbReference>